<dbReference type="InterPro" id="IPR029058">
    <property type="entry name" value="AB_hydrolase_fold"/>
</dbReference>
<dbReference type="Gene3D" id="3.40.50.1820">
    <property type="entry name" value="alpha/beta hydrolase"/>
    <property type="match status" value="1"/>
</dbReference>
<protein>
    <submittedName>
        <fullName evidence="2">Alpha/beta hydrolase</fullName>
    </submittedName>
</protein>
<dbReference type="SUPFAM" id="SSF53474">
    <property type="entry name" value="alpha/beta-Hydrolases"/>
    <property type="match status" value="1"/>
</dbReference>
<dbReference type="RefSeq" id="WP_088447938.1">
    <property type="nucleotide sequence ID" value="NZ_CP020917.1"/>
</dbReference>
<dbReference type="Pfam" id="PF00561">
    <property type="entry name" value="Abhydrolase_1"/>
    <property type="match status" value="1"/>
</dbReference>
<feature type="domain" description="AB hydrolase-1" evidence="1">
    <location>
        <begin position="37"/>
        <end position="142"/>
    </location>
</feature>
<organism evidence="2 3">
    <name type="scientific">Achromobacter denitrificans</name>
    <name type="common">Alcaligenes denitrificans</name>
    <dbReference type="NCBI Taxonomy" id="32002"/>
    <lineage>
        <taxon>Bacteria</taxon>
        <taxon>Pseudomonadati</taxon>
        <taxon>Pseudomonadota</taxon>
        <taxon>Betaproteobacteria</taxon>
        <taxon>Burkholderiales</taxon>
        <taxon>Alcaligenaceae</taxon>
        <taxon>Achromobacter</taxon>
    </lineage>
</organism>
<proteinExistence type="predicted"/>
<dbReference type="PANTHER" id="PTHR43194:SF2">
    <property type="entry name" value="PEROXISOMAL MEMBRANE PROTEIN LPX1"/>
    <property type="match status" value="1"/>
</dbReference>
<evidence type="ECO:0000259" key="1">
    <source>
        <dbReference type="Pfam" id="PF00561"/>
    </source>
</evidence>
<evidence type="ECO:0000313" key="3">
    <source>
        <dbReference type="Proteomes" id="UP000509782"/>
    </source>
</evidence>
<dbReference type="InterPro" id="IPR050228">
    <property type="entry name" value="Carboxylesterase_BioH"/>
</dbReference>
<dbReference type="GO" id="GO:0016787">
    <property type="term" value="F:hydrolase activity"/>
    <property type="evidence" value="ECO:0007669"/>
    <property type="project" value="UniProtKB-KW"/>
</dbReference>
<sequence length="294" mass="32604">MNPQHAAFEPIVGRYLQLPLGGRAHRVYVEEAGSGTPLLCLHTAGADTRQYRAVMNDPEILGRFRVIAFDLPWHGKSSPPEGWHEETYRLTSQDYAQAVLGVADALALERPLVMGCSIGGRMVLHLALEHAQRFGGAIGLQSGAHVDPYYDLEWLNRPDVHGGEVCAGIVSGLVGPGSPDRHRWETLWHYMQSGPGVFKGDLHFYTADGDIRERVADIDTRRCPLWLLTGEYDYSCTPQDTEFLAGRIAGAKWQIMEGMGHFPMSEDPDRFLAYLRPVLAEAAAARQAGRMNRP</sequence>
<dbReference type="Proteomes" id="UP000509782">
    <property type="component" value="Chromosome"/>
</dbReference>
<evidence type="ECO:0000313" key="2">
    <source>
        <dbReference type="EMBL" id="QKQ47566.1"/>
    </source>
</evidence>
<gene>
    <name evidence="2" type="ORF">FOC81_13050</name>
</gene>
<name>A0A6N0JLJ4_ACHDE</name>
<reference evidence="2 3" key="1">
    <citation type="submission" date="2020-05" db="EMBL/GenBank/DDBJ databases">
        <title>FDA dAtabase for Regulatory Grade micrObial Sequences (FDA-ARGOS): Supporting development and validation of Infectious Disease Dx tests.</title>
        <authorList>
            <person name="Sproer C."/>
            <person name="Gronow S."/>
            <person name="Severitt S."/>
            <person name="Schroder I."/>
            <person name="Tallon L."/>
            <person name="Sadzewicz L."/>
            <person name="Zhao X."/>
            <person name="Vavikolanu K."/>
            <person name="Mehta A."/>
            <person name="Aluvathingal J."/>
            <person name="Nadendla S."/>
            <person name="Myers T."/>
            <person name="Yan Y."/>
            <person name="Sichtig H."/>
        </authorList>
    </citation>
    <scope>NUCLEOTIDE SEQUENCE [LARGE SCALE GENOMIC DNA]</scope>
    <source>
        <strain evidence="2 3">FDAARGOS_787</strain>
    </source>
</reference>
<dbReference type="EMBL" id="CP054569">
    <property type="protein sequence ID" value="QKQ47566.1"/>
    <property type="molecule type" value="Genomic_DNA"/>
</dbReference>
<dbReference type="InterPro" id="IPR000073">
    <property type="entry name" value="AB_hydrolase_1"/>
</dbReference>
<accession>A0A6N0JLJ4</accession>
<dbReference type="PANTHER" id="PTHR43194">
    <property type="entry name" value="HYDROLASE ALPHA/BETA FOLD FAMILY"/>
    <property type="match status" value="1"/>
</dbReference>
<keyword evidence="2" id="KW-0378">Hydrolase</keyword>
<dbReference type="AlphaFoldDB" id="A0A6N0JLJ4"/>